<evidence type="ECO:0000313" key="5">
    <source>
        <dbReference type="Proteomes" id="UP000263012"/>
    </source>
</evidence>
<dbReference type="PROSITE" id="PS51202">
    <property type="entry name" value="RCK_C"/>
    <property type="match status" value="1"/>
</dbReference>
<dbReference type="Proteomes" id="UP000263012">
    <property type="component" value="Chromosome"/>
</dbReference>
<name>A0A343TKX1_9EURY</name>
<feature type="domain" description="RCK C-terminal" evidence="3">
    <location>
        <begin position="323"/>
        <end position="405"/>
    </location>
</feature>
<sequence>MPSLPFEILLGIYLGVLTGVIPALVAGTLGFVFRYVTGVSIPGFGVIVLALAIAGINGGLLALNDETIRTDENAVAILTAIVVVLMLALYAHAKGDKLGANVPRRMSLKGLKDRTLSADVVELVGGRGRVRVTVVGDIEDLEGYPPLSADLREEIKAKEWTFPADLPVAELESRFEDQLRTEFDVANSVVSIDERARATVAAAPPVGGLSKRIPSGKRAVSVPALVPTGLVRGESIRIVTSDLTVEGTLLSASSGTSTETSTVEAKTDGGEPEETPPPSPVDRTIGGDGRVTVAIDRADAGTLLRAERGEVMVLSRGTRREFELTQLLRRAGKRFRKVSVKAGGPLDGSTIGEVNVREAYDVVILAAKHDGWDITPRGETALSAGDELFVVGTRDALTGFEEVAA</sequence>
<keyword evidence="2" id="KW-1133">Transmembrane helix</keyword>
<dbReference type="Gene3D" id="3.30.70.1450">
    <property type="entry name" value="Regulator of K+ conductance, C-terminal domain"/>
    <property type="match status" value="1"/>
</dbReference>
<evidence type="ECO:0000313" key="4">
    <source>
        <dbReference type="EMBL" id="AUX09743.1"/>
    </source>
</evidence>
<keyword evidence="2" id="KW-0812">Transmembrane</keyword>
<dbReference type="InterPro" id="IPR058604">
    <property type="entry name" value="DUF8167_3rd"/>
</dbReference>
<evidence type="ECO:0000259" key="3">
    <source>
        <dbReference type="PROSITE" id="PS51202"/>
    </source>
</evidence>
<evidence type="ECO:0000256" key="1">
    <source>
        <dbReference type="SAM" id="MobiDB-lite"/>
    </source>
</evidence>
<dbReference type="Pfam" id="PF26502">
    <property type="entry name" value="DUF8167_2nd"/>
    <property type="match status" value="1"/>
</dbReference>
<evidence type="ECO:0000256" key="2">
    <source>
        <dbReference type="SAM" id="Phobius"/>
    </source>
</evidence>
<dbReference type="Pfam" id="PF02080">
    <property type="entry name" value="TrkA_C"/>
    <property type="match status" value="1"/>
</dbReference>
<reference evidence="5" key="1">
    <citation type="submission" date="2017-11" db="EMBL/GenBank/DDBJ databases">
        <title>Phenotypic and genomic properties of facultatively anaerobic sulfur-reducing natronoarchaea from hypersaline soda lakes.</title>
        <authorList>
            <person name="Sorokin D.Y."/>
            <person name="Kublanov I.V."/>
            <person name="Roman P."/>
            <person name="Sinninghe Damste J.S."/>
            <person name="Golyshin P.N."/>
            <person name="Rojo D."/>
            <person name="Ciordia S."/>
            <person name="Mena M.D.C."/>
            <person name="Ferrer M."/>
            <person name="Messina E."/>
            <person name="Smedile F."/>
            <person name="La Spada G."/>
            <person name="La Cono V."/>
            <person name="Yakimov M.M."/>
        </authorList>
    </citation>
    <scope>NUCLEOTIDE SEQUENCE [LARGE SCALE GENOMIC DNA]</scope>
    <source>
        <strain evidence="5">AArc-Sl</strain>
    </source>
</reference>
<dbReference type="EMBL" id="CP025066">
    <property type="protein sequence ID" value="AUX09743.1"/>
    <property type="molecule type" value="Genomic_DNA"/>
</dbReference>
<dbReference type="RefSeq" id="WP_119818832.1">
    <property type="nucleotide sequence ID" value="NZ_CP025066.1"/>
</dbReference>
<dbReference type="InterPro" id="IPR058603">
    <property type="entry name" value="DUF8167_2nd"/>
</dbReference>
<dbReference type="Pfam" id="PF26501">
    <property type="entry name" value="DUF8167"/>
    <property type="match status" value="1"/>
</dbReference>
<dbReference type="Pfam" id="PF26503">
    <property type="entry name" value="DUF8167_3rd"/>
    <property type="match status" value="1"/>
</dbReference>
<dbReference type="AlphaFoldDB" id="A0A343TKX1"/>
<dbReference type="GO" id="GO:0008324">
    <property type="term" value="F:monoatomic cation transmembrane transporter activity"/>
    <property type="evidence" value="ECO:0007669"/>
    <property type="project" value="InterPro"/>
</dbReference>
<organism evidence="4 5">
    <name type="scientific">Halalkaliarchaeum desulfuricum</name>
    <dbReference type="NCBI Taxonomy" id="2055893"/>
    <lineage>
        <taxon>Archaea</taxon>
        <taxon>Methanobacteriati</taxon>
        <taxon>Methanobacteriota</taxon>
        <taxon>Stenosarchaea group</taxon>
        <taxon>Halobacteria</taxon>
        <taxon>Halobacteriales</taxon>
        <taxon>Haloferacaceae</taxon>
        <taxon>Halalkaliarchaeum</taxon>
    </lineage>
</organism>
<dbReference type="GO" id="GO:0006813">
    <property type="term" value="P:potassium ion transport"/>
    <property type="evidence" value="ECO:0007669"/>
    <property type="project" value="InterPro"/>
</dbReference>
<feature type="transmembrane region" description="Helical" evidence="2">
    <location>
        <begin position="39"/>
        <end position="63"/>
    </location>
</feature>
<dbReference type="KEGG" id="hdf:AArcSl_2118"/>
<protein>
    <submittedName>
        <fullName evidence="4">Potassium transporter TrkA</fullName>
    </submittedName>
</protein>
<dbReference type="InterPro" id="IPR036721">
    <property type="entry name" value="RCK_C_sf"/>
</dbReference>
<feature type="transmembrane region" description="Helical" evidence="2">
    <location>
        <begin position="12"/>
        <end position="33"/>
    </location>
</feature>
<feature type="transmembrane region" description="Helical" evidence="2">
    <location>
        <begin position="75"/>
        <end position="93"/>
    </location>
</feature>
<feature type="region of interest" description="Disordered" evidence="1">
    <location>
        <begin position="250"/>
        <end position="287"/>
    </location>
</feature>
<dbReference type="InterPro" id="IPR058480">
    <property type="entry name" value="DUF8167_N"/>
</dbReference>
<proteinExistence type="predicted"/>
<accession>A0A343TKX1</accession>
<feature type="compositionally biased region" description="Low complexity" evidence="1">
    <location>
        <begin position="250"/>
        <end position="262"/>
    </location>
</feature>
<dbReference type="SUPFAM" id="SSF116726">
    <property type="entry name" value="TrkA C-terminal domain-like"/>
    <property type="match status" value="1"/>
</dbReference>
<dbReference type="InterPro" id="IPR006037">
    <property type="entry name" value="RCK_C"/>
</dbReference>
<keyword evidence="5" id="KW-1185">Reference proteome</keyword>
<dbReference type="GeneID" id="37878469"/>
<keyword evidence="2" id="KW-0472">Membrane</keyword>
<dbReference type="OrthoDB" id="157524at2157"/>
<gene>
    <name evidence="4" type="ORF">AArcSl_2118</name>
</gene>